<gene>
    <name evidence="1" type="ORF">RRG08_067211</name>
</gene>
<sequence length="534" mass="59542">MTALSFYARDGSNVRLPDLHTAHHSYRHAQGLFILSTPIDMPTKFQLRFEGIGIVKIHALVTKEHAIKLVQSKSCLPKGCIRLKNADSFVYEVSFNPEEKSFQFFNKDYGNKKICGGGMLIFDIEYGEVCVTALSVPPEVIFDSVNHSSHIKTIRRIGFSSAQLTCFNPLGLCRLHSPVKKGQALRLRITGNKGHPGVGPYIRFYMVEKNDLDQTAAWRLSFEDAVHGDILLIEASQQKEVVLIFTDGREPCMRKLTESNGVIQLSWPGSMNCILWFELYKVTLKVFDMNSSALKLPANAIDVNPQCYDQLQPWVTSVERQNANVCAPFLPNVSTKNSNQADVAIKNRGLKEDTDVKNIYQANSAESSFQEETACKMAVSSKQANIHEANSAESSFQEETACKMAVSSKQADIHEANSAESSFQEETACKMVHEVSLLTESVPSEVDSSGSYFLSDTKLGCLFTNEPNQTVSLTAREKTAAITDLNIYEDINHIHGFKSHKKFQDHHYSLPHNTSSSEQIDSNLAFAELDVLHD</sequence>
<dbReference type="Proteomes" id="UP001283361">
    <property type="component" value="Unassembled WGS sequence"/>
</dbReference>
<proteinExistence type="predicted"/>
<name>A0AAE0Y8I7_9GAST</name>
<reference evidence="1" key="1">
    <citation type="journal article" date="2023" name="G3 (Bethesda)">
        <title>A reference genome for the long-term kleptoplast-retaining sea slug Elysia crispata morphotype clarki.</title>
        <authorList>
            <person name="Eastman K.E."/>
            <person name="Pendleton A.L."/>
            <person name="Shaikh M.A."/>
            <person name="Suttiyut T."/>
            <person name="Ogas R."/>
            <person name="Tomko P."/>
            <person name="Gavelis G."/>
            <person name="Widhalm J.R."/>
            <person name="Wisecaver J.H."/>
        </authorList>
    </citation>
    <scope>NUCLEOTIDE SEQUENCE</scope>
    <source>
        <strain evidence="1">ECLA1</strain>
    </source>
</reference>
<evidence type="ECO:0000313" key="1">
    <source>
        <dbReference type="EMBL" id="KAK3735651.1"/>
    </source>
</evidence>
<dbReference type="EMBL" id="JAWDGP010006775">
    <property type="protein sequence ID" value="KAK3735651.1"/>
    <property type="molecule type" value="Genomic_DNA"/>
</dbReference>
<evidence type="ECO:0000313" key="2">
    <source>
        <dbReference type="Proteomes" id="UP001283361"/>
    </source>
</evidence>
<organism evidence="1 2">
    <name type="scientific">Elysia crispata</name>
    <name type="common">lettuce slug</name>
    <dbReference type="NCBI Taxonomy" id="231223"/>
    <lineage>
        <taxon>Eukaryota</taxon>
        <taxon>Metazoa</taxon>
        <taxon>Spiralia</taxon>
        <taxon>Lophotrochozoa</taxon>
        <taxon>Mollusca</taxon>
        <taxon>Gastropoda</taxon>
        <taxon>Heterobranchia</taxon>
        <taxon>Euthyneura</taxon>
        <taxon>Panpulmonata</taxon>
        <taxon>Sacoglossa</taxon>
        <taxon>Placobranchoidea</taxon>
        <taxon>Plakobranchidae</taxon>
        <taxon>Elysia</taxon>
    </lineage>
</organism>
<dbReference type="AlphaFoldDB" id="A0AAE0Y8I7"/>
<comment type="caution">
    <text evidence="1">The sequence shown here is derived from an EMBL/GenBank/DDBJ whole genome shotgun (WGS) entry which is preliminary data.</text>
</comment>
<keyword evidence="2" id="KW-1185">Reference proteome</keyword>
<protein>
    <submittedName>
        <fullName evidence="1">Uncharacterized protein</fullName>
    </submittedName>
</protein>
<accession>A0AAE0Y8I7</accession>